<dbReference type="InterPro" id="IPR050482">
    <property type="entry name" value="Sensor_HK_TwoCompSys"/>
</dbReference>
<dbReference type="Gene3D" id="1.20.5.1930">
    <property type="match status" value="1"/>
</dbReference>
<evidence type="ECO:0000313" key="12">
    <source>
        <dbReference type="Proteomes" id="UP001206128"/>
    </source>
</evidence>
<feature type="transmembrane region" description="Helical" evidence="9">
    <location>
        <begin position="141"/>
        <end position="166"/>
    </location>
</feature>
<dbReference type="GO" id="GO:0000155">
    <property type="term" value="F:phosphorelay sensor kinase activity"/>
    <property type="evidence" value="ECO:0007669"/>
    <property type="project" value="InterPro"/>
</dbReference>
<evidence type="ECO:0000313" key="11">
    <source>
        <dbReference type="EMBL" id="MCP2164343.1"/>
    </source>
</evidence>
<dbReference type="EC" id="2.7.13.3" evidence="2"/>
<keyword evidence="9" id="KW-0472">Membrane</keyword>
<evidence type="ECO:0000256" key="9">
    <source>
        <dbReference type="SAM" id="Phobius"/>
    </source>
</evidence>
<dbReference type="InterPro" id="IPR003594">
    <property type="entry name" value="HATPase_dom"/>
</dbReference>
<keyword evidence="9" id="KW-0812">Transmembrane</keyword>
<dbReference type="GO" id="GO:0016020">
    <property type="term" value="C:membrane"/>
    <property type="evidence" value="ECO:0007669"/>
    <property type="project" value="InterPro"/>
</dbReference>
<evidence type="ECO:0000259" key="10">
    <source>
        <dbReference type="SMART" id="SM00387"/>
    </source>
</evidence>
<keyword evidence="6 11" id="KW-0418">Kinase</keyword>
<reference evidence="11" key="1">
    <citation type="submission" date="2022-06" db="EMBL/GenBank/DDBJ databases">
        <title>Genomic Encyclopedia of Archaeal and Bacterial Type Strains, Phase II (KMG-II): from individual species to whole genera.</title>
        <authorList>
            <person name="Goeker M."/>
        </authorList>
    </citation>
    <scope>NUCLEOTIDE SEQUENCE</scope>
    <source>
        <strain evidence="11">DSM 43935</strain>
    </source>
</reference>
<dbReference type="GO" id="GO:0005524">
    <property type="term" value="F:ATP binding"/>
    <property type="evidence" value="ECO:0007669"/>
    <property type="project" value="UniProtKB-KW"/>
</dbReference>
<evidence type="ECO:0000256" key="4">
    <source>
        <dbReference type="ARBA" id="ARBA00022679"/>
    </source>
</evidence>
<dbReference type="Proteomes" id="UP001206128">
    <property type="component" value="Unassembled WGS sequence"/>
</dbReference>
<comment type="catalytic activity">
    <reaction evidence="1">
        <text>ATP + protein L-histidine = ADP + protein N-phospho-L-histidine.</text>
        <dbReference type="EC" id="2.7.13.3"/>
    </reaction>
</comment>
<keyword evidence="9" id="KW-1133">Transmembrane helix</keyword>
<evidence type="ECO:0000256" key="5">
    <source>
        <dbReference type="ARBA" id="ARBA00022741"/>
    </source>
</evidence>
<dbReference type="RefSeq" id="WP_253767870.1">
    <property type="nucleotide sequence ID" value="NZ_JAMTCK010000002.1"/>
</dbReference>
<dbReference type="PANTHER" id="PTHR24421">
    <property type="entry name" value="NITRATE/NITRITE SENSOR PROTEIN NARX-RELATED"/>
    <property type="match status" value="1"/>
</dbReference>
<dbReference type="EMBL" id="JAMTCK010000002">
    <property type="protein sequence ID" value="MCP2164343.1"/>
    <property type="molecule type" value="Genomic_DNA"/>
</dbReference>
<dbReference type="CDD" id="cd16917">
    <property type="entry name" value="HATPase_UhpB-NarQ-NarX-like"/>
    <property type="match status" value="1"/>
</dbReference>
<dbReference type="GO" id="GO:0046983">
    <property type="term" value="F:protein dimerization activity"/>
    <property type="evidence" value="ECO:0007669"/>
    <property type="project" value="InterPro"/>
</dbReference>
<feature type="transmembrane region" description="Helical" evidence="9">
    <location>
        <begin position="48"/>
        <end position="70"/>
    </location>
</feature>
<sequence>MAELIHPRFLLSGRPWRALWYVALGAFGALPVLALVKGVNAVPQPWAAPVAVVVVLAVDLLLAMPIAAAERHRLRIVDQHVAPGRGCLWRGFGYAVAFTAVIGVVDLVAVVVALAALVVPVSPLLEFVLDIDPIVNVDGPVGAPAAVLAGLVLVPLVGYLVGLLALGQAAVARRLLTRPAAGLADRVQELTDSRTRLVDAFEAERTRIERDLHDGAQQRLVALIMTLGVAELDLAGLAGNGPRLVAKARAEAEGVLADLRELIRGIRPQVLTDRGLPAAVAELADRCPLPVTVRLDLPRRPAPQVELAAYFAVSEALANVVKHSQASCARITGAARGERLVLVVHDNGTGGADPARGTGLLGLADRVAVVGGTLAVRSPRGGPTELRVELPWETPDFG</sequence>
<keyword evidence="7" id="KW-0067">ATP-binding</keyword>
<evidence type="ECO:0000256" key="8">
    <source>
        <dbReference type="ARBA" id="ARBA00023012"/>
    </source>
</evidence>
<dbReference type="Pfam" id="PF02518">
    <property type="entry name" value="HATPase_c"/>
    <property type="match status" value="1"/>
</dbReference>
<keyword evidence="4" id="KW-0808">Transferase</keyword>
<dbReference type="InterPro" id="IPR011712">
    <property type="entry name" value="Sig_transdc_His_kin_sub3_dim/P"/>
</dbReference>
<organism evidence="11 12">
    <name type="scientific">Goodfellowiella coeruleoviolacea</name>
    <dbReference type="NCBI Taxonomy" id="334858"/>
    <lineage>
        <taxon>Bacteria</taxon>
        <taxon>Bacillati</taxon>
        <taxon>Actinomycetota</taxon>
        <taxon>Actinomycetes</taxon>
        <taxon>Pseudonocardiales</taxon>
        <taxon>Pseudonocardiaceae</taxon>
        <taxon>Goodfellowiella</taxon>
    </lineage>
</organism>
<dbReference type="SUPFAM" id="SSF55874">
    <property type="entry name" value="ATPase domain of HSP90 chaperone/DNA topoisomerase II/histidine kinase"/>
    <property type="match status" value="1"/>
</dbReference>
<comment type="caution">
    <text evidence="11">The sequence shown here is derived from an EMBL/GenBank/DDBJ whole genome shotgun (WGS) entry which is preliminary data.</text>
</comment>
<keyword evidence="3" id="KW-0597">Phosphoprotein</keyword>
<proteinExistence type="predicted"/>
<evidence type="ECO:0000256" key="7">
    <source>
        <dbReference type="ARBA" id="ARBA00022840"/>
    </source>
</evidence>
<keyword evidence="8" id="KW-0902">Two-component regulatory system</keyword>
<evidence type="ECO:0000256" key="6">
    <source>
        <dbReference type="ARBA" id="ARBA00022777"/>
    </source>
</evidence>
<evidence type="ECO:0000256" key="3">
    <source>
        <dbReference type="ARBA" id="ARBA00022553"/>
    </source>
</evidence>
<dbReference type="InterPro" id="IPR036890">
    <property type="entry name" value="HATPase_C_sf"/>
</dbReference>
<dbReference type="SMART" id="SM00387">
    <property type="entry name" value="HATPase_c"/>
    <property type="match status" value="1"/>
</dbReference>
<gene>
    <name evidence="11" type="ORF">LX83_001183</name>
</gene>
<evidence type="ECO:0000256" key="1">
    <source>
        <dbReference type="ARBA" id="ARBA00000085"/>
    </source>
</evidence>
<keyword evidence="12" id="KW-1185">Reference proteome</keyword>
<dbReference type="Pfam" id="PF07730">
    <property type="entry name" value="HisKA_3"/>
    <property type="match status" value="1"/>
</dbReference>
<feature type="domain" description="Histidine kinase/HSP90-like ATPase" evidence="10">
    <location>
        <begin position="304"/>
        <end position="394"/>
    </location>
</feature>
<name>A0AAE3GAQ7_9PSEU</name>
<feature type="transmembrane region" description="Helical" evidence="9">
    <location>
        <begin position="91"/>
        <end position="121"/>
    </location>
</feature>
<dbReference type="PANTHER" id="PTHR24421:SF10">
    <property type="entry name" value="NITRATE_NITRITE SENSOR PROTEIN NARQ"/>
    <property type="match status" value="1"/>
</dbReference>
<protein>
    <recommendedName>
        <fullName evidence="2">histidine kinase</fullName>
        <ecNumber evidence="2">2.7.13.3</ecNumber>
    </recommendedName>
</protein>
<dbReference type="AlphaFoldDB" id="A0AAE3GAQ7"/>
<keyword evidence="5" id="KW-0547">Nucleotide-binding</keyword>
<dbReference type="Gene3D" id="3.30.565.10">
    <property type="entry name" value="Histidine kinase-like ATPase, C-terminal domain"/>
    <property type="match status" value="1"/>
</dbReference>
<accession>A0AAE3GAQ7</accession>
<evidence type="ECO:0000256" key="2">
    <source>
        <dbReference type="ARBA" id="ARBA00012438"/>
    </source>
</evidence>
<feature type="transmembrane region" description="Helical" evidence="9">
    <location>
        <begin position="18"/>
        <end position="36"/>
    </location>
</feature>